<evidence type="ECO:0000313" key="10">
    <source>
        <dbReference type="EMBL" id="KKN21695.1"/>
    </source>
</evidence>
<protein>
    <submittedName>
        <fullName evidence="10">Uncharacterized protein</fullName>
    </submittedName>
</protein>
<reference evidence="10" key="1">
    <citation type="journal article" date="2015" name="Nature">
        <title>Complex archaea that bridge the gap between prokaryotes and eukaryotes.</title>
        <authorList>
            <person name="Spang A."/>
            <person name="Saw J.H."/>
            <person name="Jorgensen S.L."/>
            <person name="Zaremba-Niedzwiedzka K."/>
            <person name="Martijn J."/>
            <person name="Lind A.E."/>
            <person name="van Eijk R."/>
            <person name="Schleper C."/>
            <person name="Guy L."/>
            <person name="Ettema T.J."/>
        </authorList>
    </citation>
    <scope>NUCLEOTIDE SEQUENCE</scope>
</reference>
<comment type="caution">
    <text evidence="10">The sequence shown here is derived from an EMBL/GenBank/DDBJ whole genome shotgun (WGS) entry which is preliminary data.</text>
</comment>
<keyword evidence="3" id="KW-0808">Transferase</keyword>
<dbReference type="AlphaFoldDB" id="A0A0F9NQA6"/>
<keyword evidence="4" id="KW-0949">S-adenosyl-L-methionine</keyword>
<dbReference type="InterPro" id="IPR058240">
    <property type="entry name" value="rSAM_sf"/>
</dbReference>
<dbReference type="SFLD" id="SFLDG01123">
    <property type="entry name" value="methyltransferase_(Class_B)"/>
    <property type="match status" value="1"/>
</dbReference>
<dbReference type="GO" id="GO:0003824">
    <property type="term" value="F:catalytic activity"/>
    <property type="evidence" value="ECO:0007669"/>
    <property type="project" value="InterPro"/>
</dbReference>
<dbReference type="InterPro" id="IPR007197">
    <property type="entry name" value="rSAM"/>
</dbReference>
<dbReference type="SUPFAM" id="SSF52242">
    <property type="entry name" value="Cobalamin (vitamin B12)-binding domain"/>
    <property type="match status" value="1"/>
</dbReference>
<comment type="cofactor">
    <cofactor evidence="1">
        <name>[4Fe-4S] cluster</name>
        <dbReference type="ChEBI" id="CHEBI:49883"/>
    </cofactor>
</comment>
<feature type="domain" description="Radical SAM core" evidence="9">
    <location>
        <begin position="179"/>
        <end position="407"/>
    </location>
</feature>
<dbReference type="PANTHER" id="PTHR43409:SF7">
    <property type="entry name" value="BLL1977 PROTEIN"/>
    <property type="match status" value="1"/>
</dbReference>
<keyword evidence="5" id="KW-0479">Metal-binding</keyword>
<dbReference type="PANTHER" id="PTHR43409">
    <property type="entry name" value="ANAEROBIC MAGNESIUM-PROTOPORPHYRIN IX MONOMETHYL ESTER CYCLASE-RELATED"/>
    <property type="match status" value="1"/>
</dbReference>
<keyword evidence="7" id="KW-0411">Iron-sulfur</keyword>
<evidence type="ECO:0000256" key="2">
    <source>
        <dbReference type="ARBA" id="ARBA00022603"/>
    </source>
</evidence>
<dbReference type="Gene3D" id="3.20.20.70">
    <property type="entry name" value="Aldolase class I"/>
    <property type="match status" value="1"/>
</dbReference>
<feature type="domain" description="B12-binding" evidence="8">
    <location>
        <begin position="1"/>
        <end position="137"/>
    </location>
</feature>
<dbReference type="GO" id="GO:0046872">
    <property type="term" value="F:metal ion binding"/>
    <property type="evidence" value="ECO:0007669"/>
    <property type="project" value="UniProtKB-KW"/>
</dbReference>
<evidence type="ECO:0000256" key="6">
    <source>
        <dbReference type="ARBA" id="ARBA00023004"/>
    </source>
</evidence>
<accession>A0A0F9NQA6</accession>
<dbReference type="GO" id="GO:0051539">
    <property type="term" value="F:4 iron, 4 sulfur cluster binding"/>
    <property type="evidence" value="ECO:0007669"/>
    <property type="project" value="UniProtKB-KW"/>
</dbReference>
<dbReference type="InterPro" id="IPR036724">
    <property type="entry name" value="Cobalamin-bd_sf"/>
</dbReference>
<dbReference type="EMBL" id="LAZR01003126">
    <property type="protein sequence ID" value="KKN21695.1"/>
    <property type="molecule type" value="Genomic_DNA"/>
</dbReference>
<proteinExistence type="predicted"/>
<evidence type="ECO:0000259" key="8">
    <source>
        <dbReference type="PROSITE" id="PS51332"/>
    </source>
</evidence>
<dbReference type="PROSITE" id="PS51332">
    <property type="entry name" value="B12_BINDING"/>
    <property type="match status" value="1"/>
</dbReference>
<evidence type="ECO:0000256" key="1">
    <source>
        <dbReference type="ARBA" id="ARBA00001966"/>
    </source>
</evidence>
<dbReference type="CDD" id="cd02068">
    <property type="entry name" value="radical_SAM_B12_BD"/>
    <property type="match status" value="1"/>
</dbReference>
<dbReference type="Pfam" id="PF04055">
    <property type="entry name" value="Radical_SAM"/>
    <property type="match status" value="1"/>
</dbReference>
<dbReference type="InterPro" id="IPR034466">
    <property type="entry name" value="Methyltransferase_Class_B"/>
</dbReference>
<sequence length="480" mass="55792">MPDTAPHFSGKRWKAPNLAISSIAGNIKDHDVFVADLVLKREKIKETVIELLKKYEPSIVGLSAMSFQFDTSRKVAQLIKEENKDIKTVLGGYHATLMYDEISNSDYSEPFDFFVRGEGDLSFNELLEACEGKRDLNSIPGISYKENGNFIHNNPRQLEDLNKIKLPARDKRVFKGYHYYGFTLDMVESSRGCTMPCNFCSMDKMYGKSFRMYSIDRVIRDIEDAKKYGADFIIIADDNFVLNVKRFEDLCDAIVDSGHNDIRYIIQASSAGIASSKTLAEKMAKAGFRIVFLGVENVSKENLKNLRKGNIIEKTKIAVERLHEQGIMIVGGMIIGHPNDKEEDIAQNYEFFVELDIDFFADQILTPYPKTELREEMIKNNLVTNKDDFSRYNCFWANIRTNYLTPDELQFLRWKYNKKYADYICTTKAFIKNYPAAYYYRSYFRRPLIKLKNRFFNGKLTERELYEEDMEKAEEINKFF</sequence>
<evidence type="ECO:0000256" key="5">
    <source>
        <dbReference type="ARBA" id="ARBA00022723"/>
    </source>
</evidence>
<dbReference type="InterPro" id="IPR006638">
    <property type="entry name" value="Elp3/MiaA/NifB-like_rSAM"/>
</dbReference>
<dbReference type="CDD" id="cd01335">
    <property type="entry name" value="Radical_SAM"/>
    <property type="match status" value="1"/>
</dbReference>
<name>A0A0F9NQA6_9ZZZZ</name>
<dbReference type="InterPro" id="IPR051198">
    <property type="entry name" value="BchE-like"/>
</dbReference>
<dbReference type="InterPro" id="IPR006158">
    <property type="entry name" value="Cobalamin-bd"/>
</dbReference>
<dbReference type="PROSITE" id="PS51918">
    <property type="entry name" value="RADICAL_SAM"/>
    <property type="match status" value="1"/>
</dbReference>
<keyword evidence="2" id="KW-0489">Methyltransferase</keyword>
<dbReference type="SUPFAM" id="SSF102114">
    <property type="entry name" value="Radical SAM enzymes"/>
    <property type="match status" value="1"/>
</dbReference>
<evidence type="ECO:0000256" key="3">
    <source>
        <dbReference type="ARBA" id="ARBA00022679"/>
    </source>
</evidence>
<dbReference type="SMART" id="SM00729">
    <property type="entry name" value="Elp3"/>
    <property type="match status" value="1"/>
</dbReference>
<dbReference type="GO" id="GO:0031419">
    <property type="term" value="F:cobalamin binding"/>
    <property type="evidence" value="ECO:0007669"/>
    <property type="project" value="InterPro"/>
</dbReference>
<evidence type="ECO:0000256" key="7">
    <source>
        <dbReference type="ARBA" id="ARBA00023014"/>
    </source>
</evidence>
<dbReference type="Gene3D" id="3.40.50.280">
    <property type="entry name" value="Cobalamin-binding domain"/>
    <property type="match status" value="1"/>
</dbReference>
<dbReference type="Pfam" id="PF02310">
    <property type="entry name" value="B12-binding"/>
    <property type="match status" value="1"/>
</dbReference>
<organism evidence="10">
    <name type="scientific">marine sediment metagenome</name>
    <dbReference type="NCBI Taxonomy" id="412755"/>
    <lineage>
        <taxon>unclassified sequences</taxon>
        <taxon>metagenomes</taxon>
        <taxon>ecological metagenomes</taxon>
    </lineage>
</organism>
<evidence type="ECO:0000259" key="9">
    <source>
        <dbReference type="PROSITE" id="PS51918"/>
    </source>
</evidence>
<dbReference type="SFLD" id="SFLDG01082">
    <property type="entry name" value="B12-binding_domain_containing"/>
    <property type="match status" value="1"/>
</dbReference>
<gene>
    <name evidence="10" type="ORF">LCGC14_0922750</name>
</gene>
<dbReference type="SFLD" id="SFLDS00029">
    <property type="entry name" value="Radical_SAM"/>
    <property type="match status" value="1"/>
</dbReference>
<dbReference type="InterPro" id="IPR013785">
    <property type="entry name" value="Aldolase_TIM"/>
</dbReference>
<keyword evidence="6" id="KW-0408">Iron</keyword>
<evidence type="ECO:0000256" key="4">
    <source>
        <dbReference type="ARBA" id="ARBA00022691"/>
    </source>
</evidence>